<feature type="coiled-coil region" evidence="1">
    <location>
        <begin position="32"/>
        <end position="66"/>
    </location>
</feature>
<dbReference type="OrthoDB" id="3266451at2759"/>
<dbReference type="EMBL" id="ML179520">
    <property type="protein sequence ID" value="THU85963.1"/>
    <property type="molecule type" value="Genomic_DNA"/>
</dbReference>
<dbReference type="Gene3D" id="1.20.1280.50">
    <property type="match status" value="1"/>
</dbReference>
<evidence type="ECO:0000313" key="2">
    <source>
        <dbReference type="EMBL" id="THU85963.1"/>
    </source>
</evidence>
<accession>A0A4S8LBK8</accession>
<dbReference type="Proteomes" id="UP000297245">
    <property type="component" value="Unassembled WGS sequence"/>
</dbReference>
<sequence>MDCFLDEYLSGRRRVNEPILLSLPTSELRSLVETEKKRCSELSVLIDKLLQEIDERKETIKRATNILSPIRRLPPEMLTEIFTNYIEPDATSEVCTEEKDRVDLTSSARPLAKTSRDALPHPLLLSQVCVQWRNIIQSTPRLW</sequence>
<evidence type="ECO:0000313" key="3">
    <source>
        <dbReference type="Proteomes" id="UP000297245"/>
    </source>
</evidence>
<protein>
    <submittedName>
        <fullName evidence="2">Uncharacterized protein</fullName>
    </submittedName>
</protein>
<evidence type="ECO:0000256" key="1">
    <source>
        <dbReference type="SAM" id="Coils"/>
    </source>
</evidence>
<dbReference type="AlphaFoldDB" id="A0A4S8LBK8"/>
<organism evidence="2 3">
    <name type="scientific">Dendrothele bispora (strain CBS 962.96)</name>
    <dbReference type="NCBI Taxonomy" id="1314807"/>
    <lineage>
        <taxon>Eukaryota</taxon>
        <taxon>Fungi</taxon>
        <taxon>Dikarya</taxon>
        <taxon>Basidiomycota</taxon>
        <taxon>Agaricomycotina</taxon>
        <taxon>Agaricomycetes</taxon>
        <taxon>Agaricomycetidae</taxon>
        <taxon>Agaricales</taxon>
        <taxon>Agaricales incertae sedis</taxon>
        <taxon>Dendrothele</taxon>
    </lineage>
</organism>
<reference evidence="2 3" key="1">
    <citation type="journal article" date="2019" name="Nat. Ecol. Evol.">
        <title>Megaphylogeny resolves global patterns of mushroom evolution.</title>
        <authorList>
            <person name="Varga T."/>
            <person name="Krizsan K."/>
            <person name="Foldi C."/>
            <person name="Dima B."/>
            <person name="Sanchez-Garcia M."/>
            <person name="Sanchez-Ramirez S."/>
            <person name="Szollosi G.J."/>
            <person name="Szarkandi J.G."/>
            <person name="Papp V."/>
            <person name="Albert L."/>
            <person name="Andreopoulos W."/>
            <person name="Angelini C."/>
            <person name="Antonin V."/>
            <person name="Barry K.W."/>
            <person name="Bougher N.L."/>
            <person name="Buchanan P."/>
            <person name="Buyck B."/>
            <person name="Bense V."/>
            <person name="Catcheside P."/>
            <person name="Chovatia M."/>
            <person name="Cooper J."/>
            <person name="Damon W."/>
            <person name="Desjardin D."/>
            <person name="Finy P."/>
            <person name="Geml J."/>
            <person name="Haridas S."/>
            <person name="Hughes K."/>
            <person name="Justo A."/>
            <person name="Karasinski D."/>
            <person name="Kautmanova I."/>
            <person name="Kiss B."/>
            <person name="Kocsube S."/>
            <person name="Kotiranta H."/>
            <person name="LaButti K.M."/>
            <person name="Lechner B.E."/>
            <person name="Liimatainen K."/>
            <person name="Lipzen A."/>
            <person name="Lukacs Z."/>
            <person name="Mihaltcheva S."/>
            <person name="Morgado L.N."/>
            <person name="Niskanen T."/>
            <person name="Noordeloos M.E."/>
            <person name="Ohm R.A."/>
            <person name="Ortiz-Santana B."/>
            <person name="Ovrebo C."/>
            <person name="Racz N."/>
            <person name="Riley R."/>
            <person name="Savchenko A."/>
            <person name="Shiryaev A."/>
            <person name="Soop K."/>
            <person name="Spirin V."/>
            <person name="Szebenyi C."/>
            <person name="Tomsovsky M."/>
            <person name="Tulloss R.E."/>
            <person name="Uehling J."/>
            <person name="Grigoriev I.V."/>
            <person name="Vagvolgyi C."/>
            <person name="Papp T."/>
            <person name="Martin F.M."/>
            <person name="Miettinen O."/>
            <person name="Hibbett D.S."/>
            <person name="Nagy L.G."/>
        </authorList>
    </citation>
    <scope>NUCLEOTIDE SEQUENCE [LARGE SCALE GENOMIC DNA]</scope>
    <source>
        <strain evidence="2 3">CBS 962.96</strain>
    </source>
</reference>
<proteinExistence type="predicted"/>
<keyword evidence="1" id="KW-0175">Coiled coil</keyword>
<keyword evidence="3" id="KW-1185">Reference proteome</keyword>
<gene>
    <name evidence="2" type="ORF">K435DRAFT_684604</name>
</gene>
<name>A0A4S8LBK8_DENBC</name>
<feature type="non-terminal residue" evidence="2">
    <location>
        <position position="143"/>
    </location>
</feature>